<sequence length="203" mass="23021">MKKSLSILIALLTLQTLAVHSQDVKIPPQPQYGPVFIRVYPLELIMHEIRMGVEIPTATRQSIVVDGSYFWGDNSTNNTLLRKGWALKMDYRFYLADAQKSVRFFVGPNLMIKGQQYNQEDFSYTWSSTPVSSTGSRMIYCGNLKMGIDIQLAKEGRSRLELFSGVGLRYQSKSQDLTLDRGTPRYSNGRVLPNILSGILLKF</sequence>
<dbReference type="InterPro" id="IPR021958">
    <property type="entry name" value="DUF3575"/>
</dbReference>
<gene>
    <name evidence="2" type="ordered locus">Slin_6428</name>
</gene>
<dbReference type="KEGG" id="sli:Slin_6428"/>
<evidence type="ECO:0000313" key="3">
    <source>
        <dbReference type="Proteomes" id="UP000002028"/>
    </source>
</evidence>
<protein>
    <recommendedName>
        <fullName evidence="4">DUF3575 domain-containing protein</fullName>
    </recommendedName>
</protein>
<reference evidence="2 3" key="1">
    <citation type="journal article" date="2010" name="Stand. Genomic Sci.">
        <title>Complete genome sequence of Spirosoma linguale type strain (1).</title>
        <authorList>
            <person name="Lail K."/>
            <person name="Sikorski J."/>
            <person name="Saunders E."/>
            <person name="Lapidus A."/>
            <person name="Glavina Del Rio T."/>
            <person name="Copeland A."/>
            <person name="Tice H."/>
            <person name="Cheng J.-F."/>
            <person name="Lucas S."/>
            <person name="Nolan M."/>
            <person name="Bruce D."/>
            <person name="Goodwin L."/>
            <person name="Pitluck S."/>
            <person name="Ivanova N."/>
            <person name="Mavromatis K."/>
            <person name="Ovchinnikova G."/>
            <person name="Pati A."/>
            <person name="Chen A."/>
            <person name="Palaniappan K."/>
            <person name="Land M."/>
            <person name="Hauser L."/>
            <person name="Chang Y.-J."/>
            <person name="Jeffries C.D."/>
            <person name="Chain P."/>
            <person name="Brettin T."/>
            <person name="Detter J.C."/>
            <person name="Schuetze A."/>
            <person name="Rohde M."/>
            <person name="Tindall B.J."/>
            <person name="Goeker M."/>
            <person name="Bristow J."/>
            <person name="Eisen J.A."/>
            <person name="Markowitz V."/>
            <person name="Hugenholtz P."/>
            <person name="Kyrpides N.C."/>
            <person name="Klenk H.-P."/>
            <person name="Chen F."/>
        </authorList>
    </citation>
    <scope>NUCLEOTIDE SEQUENCE [LARGE SCALE GENOMIC DNA]</scope>
    <source>
        <strain evidence="3">ATCC 33905 / DSM 74 / LMG 10896 / Claus 1</strain>
    </source>
</reference>
<evidence type="ECO:0000313" key="2">
    <source>
        <dbReference type="EMBL" id="ADB42385.1"/>
    </source>
</evidence>
<dbReference type="RefSeq" id="WP_012930869.1">
    <property type="nucleotide sequence ID" value="NC_013730.1"/>
</dbReference>
<keyword evidence="3" id="KW-1185">Reference proteome</keyword>
<dbReference type="Pfam" id="PF12099">
    <property type="entry name" value="DUF3575"/>
    <property type="match status" value="1"/>
</dbReference>
<feature type="signal peptide" evidence="1">
    <location>
        <begin position="1"/>
        <end position="21"/>
    </location>
</feature>
<dbReference type="EMBL" id="CP001769">
    <property type="protein sequence ID" value="ADB42385.1"/>
    <property type="molecule type" value="Genomic_DNA"/>
</dbReference>
<accession>D2QUA3</accession>
<keyword evidence="1" id="KW-0732">Signal</keyword>
<evidence type="ECO:0008006" key="4">
    <source>
        <dbReference type="Google" id="ProtNLM"/>
    </source>
</evidence>
<proteinExistence type="predicted"/>
<dbReference type="AlphaFoldDB" id="D2QUA3"/>
<organism evidence="2 3">
    <name type="scientific">Spirosoma linguale (strain ATCC 33905 / DSM 74 / LMG 10896 / Claus 1)</name>
    <dbReference type="NCBI Taxonomy" id="504472"/>
    <lineage>
        <taxon>Bacteria</taxon>
        <taxon>Pseudomonadati</taxon>
        <taxon>Bacteroidota</taxon>
        <taxon>Cytophagia</taxon>
        <taxon>Cytophagales</taxon>
        <taxon>Cytophagaceae</taxon>
        <taxon>Spirosoma</taxon>
    </lineage>
</organism>
<name>D2QUA3_SPILD</name>
<dbReference type="HOGENOM" id="CLU_1348223_0_0_10"/>
<evidence type="ECO:0000256" key="1">
    <source>
        <dbReference type="SAM" id="SignalP"/>
    </source>
</evidence>
<feature type="chain" id="PRO_5003035970" description="DUF3575 domain-containing protein" evidence="1">
    <location>
        <begin position="22"/>
        <end position="203"/>
    </location>
</feature>
<dbReference type="Proteomes" id="UP000002028">
    <property type="component" value="Chromosome"/>
</dbReference>